<protein>
    <recommendedName>
        <fullName evidence="13">Protein kinase domain-containing protein</fullName>
    </recommendedName>
</protein>
<feature type="domain" description="AGC-kinase C-terminal" evidence="10">
    <location>
        <begin position="868"/>
        <end position="941"/>
    </location>
</feature>
<feature type="domain" description="Protein kinase" evidence="9">
    <location>
        <begin position="595"/>
        <end position="867"/>
    </location>
</feature>
<evidence type="ECO:0000313" key="12">
    <source>
        <dbReference type="Proteomes" id="UP001515480"/>
    </source>
</evidence>
<feature type="compositionally biased region" description="Low complexity" evidence="8">
    <location>
        <begin position="452"/>
        <end position="466"/>
    </location>
</feature>
<evidence type="ECO:0000256" key="2">
    <source>
        <dbReference type="ARBA" id="ARBA00022553"/>
    </source>
</evidence>
<dbReference type="PROSITE" id="PS00107">
    <property type="entry name" value="PROTEIN_KINASE_ATP"/>
    <property type="match status" value="1"/>
</dbReference>
<evidence type="ECO:0000256" key="3">
    <source>
        <dbReference type="ARBA" id="ARBA00022679"/>
    </source>
</evidence>
<name>A0AB34JJS0_PRYPA</name>
<feature type="compositionally biased region" description="Low complexity" evidence="8">
    <location>
        <begin position="950"/>
        <end position="971"/>
    </location>
</feature>
<keyword evidence="2" id="KW-0597">Phosphoprotein</keyword>
<keyword evidence="3" id="KW-0808">Transferase</keyword>
<feature type="compositionally biased region" description="Pro residues" evidence="8">
    <location>
        <begin position="320"/>
        <end position="413"/>
    </location>
</feature>
<dbReference type="FunFam" id="1.10.510.10:FF:000048">
    <property type="entry name" value="Protein kinase C"/>
    <property type="match status" value="1"/>
</dbReference>
<reference evidence="11 12" key="1">
    <citation type="journal article" date="2024" name="Science">
        <title>Giant polyketide synthase enzymes in the biosynthesis of giant marine polyether toxins.</title>
        <authorList>
            <person name="Fallon T.R."/>
            <person name="Shende V.V."/>
            <person name="Wierzbicki I.H."/>
            <person name="Pendleton A.L."/>
            <person name="Watervoot N.F."/>
            <person name="Auber R.P."/>
            <person name="Gonzalez D.J."/>
            <person name="Wisecaver J.H."/>
            <person name="Moore B.S."/>
        </authorList>
    </citation>
    <scope>NUCLEOTIDE SEQUENCE [LARGE SCALE GENOMIC DNA]</scope>
    <source>
        <strain evidence="11 12">12B1</strain>
    </source>
</reference>
<proteinExistence type="predicted"/>
<feature type="region of interest" description="Disordered" evidence="8">
    <location>
        <begin position="55"/>
        <end position="111"/>
    </location>
</feature>
<dbReference type="PROSITE" id="PS51285">
    <property type="entry name" value="AGC_KINASE_CTER"/>
    <property type="match status" value="1"/>
</dbReference>
<gene>
    <name evidence="11" type="ORF">AB1Y20_022708</name>
</gene>
<feature type="compositionally biased region" description="Low complexity" evidence="8">
    <location>
        <begin position="76"/>
        <end position="87"/>
    </location>
</feature>
<dbReference type="PROSITE" id="PS00108">
    <property type="entry name" value="PROTEIN_KINASE_ST"/>
    <property type="match status" value="1"/>
</dbReference>
<evidence type="ECO:0000259" key="10">
    <source>
        <dbReference type="PROSITE" id="PS51285"/>
    </source>
</evidence>
<dbReference type="Pfam" id="PF00069">
    <property type="entry name" value="Pkinase"/>
    <property type="match status" value="1"/>
</dbReference>
<dbReference type="InterPro" id="IPR000719">
    <property type="entry name" value="Prot_kinase_dom"/>
</dbReference>
<keyword evidence="5" id="KW-0418">Kinase</keyword>
<dbReference type="AlphaFoldDB" id="A0AB34JJS0"/>
<dbReference type="EMBL" id="JBGBPQ010000008">
    <property type="protein sequence ID" value="KAL1521155.1"/>
    <property type="molecule type" value="Genomic_DNA"/>
</dbReference>
<sequence length="980" mass="104903">MSAAESAVKQTRKLQKKLREIAELKQLPELTAEQQMKLASEPSLLHQLALLSSPPAAAASPAARRGLSIDVPPPVSSASSSSSSVSSLNVNAPPFQPNTPRPTAGAAAYMPPLSPMPASYLPYALLPSSWPPLPAATASPRGGSSLLLPADAAVAEGWGGGMIVPMPQPPAPPEERKEEAKEAKEEGKEAKGAKGVSLTDTQASDAETVEAAPLAEEAKRGKEEEERKEEERKEEAADDSDGARRVRSLLKKIRQAEELQAWHSAGKPLNLQQQQKLLSLPLLREELAAAEAVPLAAPSPPRRQATPHPPLTRASSSSLPHPPGLLPPSTTPPLSTTPPPLSTTPPPASTTPPPLSTTPPPLSTTPPPASTTPPPASTTPPPASTTPPPASTTPPPASTTPPPASASPPPPSVRPLSSAPSTSPPPPASAISPRDTSRSSVASWEMADLLMPPASASPAASRPSAPLVDGREEEREEPPPSSGSLGAAEGARRKEEVIDKLFHFKAAPRPAHSGARLGELRHLDSLPPRVEPLVLPPAVVAEGEGGGVGAATEAARGLGEIHAEEADAAAREVLEWVVGELEEGEAPPALGMEHFTLLRLVGRGGYGKVFQVRCQLNQQVYAMKVVDKASVERYRSMDNIATELAVLRRYAENRHPFILGLECAFQSPSKLHFVMEYVPGGMLFNHLRKHEIFSEKMARFYAAEVMLGLEHLHEMRIIYRDLKPENVLVCADGNIKLCDFGLAAIGLTASATHVSSSGKAVLVGTTEYMAPEVLRRMECGQAVDIWALGVLIFEMMTGEPPWWHKDQKELQRKIAHTKFKVPHWFTNEAKTLCRGLLTKDPRERLGVAADSPSCMSDIPALKAHPFFRGLSMKMLLLRKLEAPFVPELSGEQPELDVSNFDTKYTLEAPCLSPLRKPLSDGMEQQFDALSLEYMSPETRTSLRISRVTLSSRGSNGSDRSSFSGSVSGSESMLRFLPKRQ</sequence>
<evidence type="ECO:0000256" key="8">
    <source>
        <dbReference type="SAM" id="MobiDB-lite"/>
    </source>
</evidence>
<keyword evidence="12" id="KW-1185">Reference proteome</keyword>
<dbReference type="Pfam" id="PF00433">
    <property type="entry name" value="Pkinase_C"/>
    <property type="match status" value="1"/>
</dbReference>
<dbReference type="GO" id="GO:0005524">
    <property type="term" value="F:ATP binding"/>
    <property type="evidence" value="ECO:0007669"/>
    <property type="project" value="UniProtKB-UniRule"/>
</dbReference>
<organism evidence="11 12">
    <name type="scientific">Prymnesium parvum</name>
    <name type="common">Toxic golden alga</name>
    <dbReference type="NCBI Taxonomy" id="97485"/>
    <lineage>
        <taxon>Eukaryota</taxon>
        <taxon>Haptista</taxon>
        <taxon>Haptophyta</taxon>
        <taxon>Prymnesiophyceae</taxon>
        <taxon>Prymnesiales</taxon>
        <taxon>Prymnesiaceae</taxon>
        <taxon>Prymnesium</taxon>
    </lineage>
</organism>
<evidence type="ECO:0000256" key="1">
    <source>
        <dbReference type="ARBA" id="ARBA00022527"/>
    </source>
</evidence>
<dbReference type="SUPFAM" id="SSF56112">
    <property type="entry name" value="Protein kinase-like (PK-like)"/>
    <property type="match status" value="1"/>
</dbReference>
<evidence type="ECO:0000313" key="11">
    <source>
        <dbReference type="EMBL" id="KAL1521155.1"/>
    </source>
</evidence>
<feature type="region of interest" description="Disordered" evidence="8">
    <location>
        <begin position="949"/>
        <end position="980"/>
    </location>
</feature>
<dbReference type="InterPro" id="IPR000961">
    <property type="entry name" value="AGC-kinase_C"/>
</dbReference>
<dbReference type="PROSITE" id="PS50011">
    <property type="entry name" value="PROTEIN_KINASE_DOM"/>
    <property type="match status" value="1"/>
</dbReference>
<dbReference type="InterPro" id="IPR045270">
    <property type="entry name" value="STKc_AGC"/>
</dbReference>
<keyword evidence="4 7" id="KW-0547">Nucleotide-binding</keyword>
<dbReference type="Gene3D" id="1.10.510.10">
    <property type="entry name" value="Transferase(Phosphotransferase) domain 1"/>
    <property type="match status" value="1"/>
</dbReference>
<evidence type="ECO:0000256" key="6">
    <source>
        <dbReference type="ARBA" id="ARBA00022840"/>
    </source>
</evidence>
<keyword evidence="6 7" id="KW-0067">ATP-binding</keyword>
<evidence type="ECO:0000256" key="4">
    <source>
        <dbReference type="ARBA" id="ARBA00022741"/>
    </source>
</evidence>
<dbReference type="CDD" id="cd05123">
    <property type="entry name" value="STKc_AGC"/>
    <property type="match status" value="1"/>
</dbReference>
<evidence type="ECO:0000256" key="7">
    <source>
        <dbReference type="PROSITE-ProRule" id="PRU10141"/>
    </source>
</evidence>
<dbReference type="InterPro" id="IPR017892">
    <property type="entry name" value="Pkinase_C"/>
</dbReference>
<comment type="caution">
    <text evidence="11">The sequence shown here is derived from an EMBL/GenBank/DDBJ whole genome shotgun (WGS) entry which is preliminary data.</text>
</comment>
<evidence type="ECO:0008006" key="13">
    <source>
        <dbReference type="Google" id="ProtNLM"/>
    </source>
</evidence>
<dbReference type="GO" id="GO:0004674">
    <property type="term" value="F:protein serine/threonine kinase activity"/>
    <property type="evidence" value="ECO:0007669"/>
    <property type="project" value="UniProtKB-KW"/>
</dbReference>
<dbReference type="Proteomes" id="UP001515480">
    <property type="component" value="Unassembled WGS sequence"/>
</dbReference>
<dbReference type="SMART" id="SM00220">
    <property type="entry name" value="S_TKc"/>
    <property type="match status" value="1"/>
</dbReference>
<dbReference type="SMART" id="SM00133">
    <property type="entry name" value="S_TK_X"/>
    <property type="match status" value="1"/>
</dbReference>
<dbReference type="Gene3D" id="3.30.200.20">
    <property type="entry name" value="Phosphorylase Kinase, domain 1"/>
    <property type="match status" value="1"/>
</dbReference>
<feature type="binding site" evidence="7">
    <location>
        <position position="624"/>
    </location>
    <ligand>
        <name>ATP</name>
        <dbReference type="ChEBI" id="CHEBI:30616"/>
    </ligand>
</feature>
<evidence type="ECO:0000259" key="9">
    <source>
        <dbReference type="PROSITE" id="PS50011"/>
    </source>
</evidence>
<dbReference type="InterPro" id="IPR008271">
    <property type="entry name" value="Ser/Thr_kinase_AS"/>
</dbReference>
<dbReference type="InterPro" id="IPR017441">
    <property type="entry name" value="Protein_kinase_ATP_BS"/>
</dbReference>
<feature type="region of interest" description="Disordered" evidence="8">
    <location>
        <begin position="292"/>
        <end position="492"/>
    </location>
</feature>
<feature type="region of interest" description="Disordered" evidence="8">
    <location>
        <begin position="158"/>
        <end position="245"/>
    </location>
</feature>
<dbReference type="PANTHER" id="PTHR24351">
    <property type="entry name" value="RIBOSOMAL PROTEIN S6 KINASE"/>
    <property type="match status" value="1"/>
</dbReference>
<evidence type="ECO:0000256" key="5">
    <source>
        <dbReference type="ARBA" id="ARBA00022777"/>
    </source>
</evidence>
<feature type="compositionally biased region" description="Basic and acidic residues" evidence="8">
    <location>
        <begin position="173"/>
        <end position="192"/>
    </location>
</feature>
<dbReference type="InterPro" id="IPR011009">
    <property type="entry name" value="Kinase-like_dom_sf"/>
</dbReference>
<keyword evidence="1" id="KW-0723">Serine/threonine-protein kinase</keyword>
<accession>A0AB34JJS0</accession>
<feature type="compositionally biased region" description="Basic and acidic residues" evidence="8">
    <location>
        <begin position="216"/>
        <end position="235"/>
    </location>
</feature>